<evidence type="ECO:0000313" key="1">
    <source>
        <dbReference type="EMBL" id="RCN25300.1"/>
    </source>
</evidence>
<accession>A0A368F2R7</accession>
<protein>
    <submittedName>
        <fullName evidence="1">Uncharacterized protein</fullName>
    </submittedName>
</protein>
<dbReference type="OrthoDB" id="10555096at2759"/>
<dbReference type="EMBL" id="JOJR01012732">
    <property type="protein sequence ID" value="RCN25300.1"/>
    <property type="molecule type" value="Genomic_DNA"/>
</dbReference>
<gene>
    <name evidence="1" type="ORF">ANCCAN_28989</name>
</gene>
<reference evidence="1 2" key="1">
    <citation type="submission" date="2014-10" db="EMBL/GenBank/DDBJ databases">
        <title>Draft genome of the hookworm Ancylostoma caninum.</title>
        <authorList>
            <person name="Mitreva M."/>
        </authorList>
    </citation>
    <scope>NUCLEOTIDE SEQUENCE [LARGE SCALE GENOMIC DNA]</scope>
    <source>
        <strain evidence="1 2">Baltimore</strain>
    </source>
</reference>
<proteinExistence type="predicted"/>
<name>A0A368F2R7_ANCCA</name>
<evidence type="ECO:0000313" key="2">
    <source>
        <dbReference type="Proteomes" id="UP000252519"/>
    </source>
</evidence>
<sequence length="115" mass="13280">MKMRIASKKYRQDLARINSRKKHAESSETVFPVEVKRQCTVLIHFQAQFSSPWFDRLLFLCMAVFMHSSWNDRHAQAKSDNIRKLSSAHADLGMKVFSQSEADGSLTAYHMLVAF</sequence>
<keyword evidence="2" id="KW-1185">Reference proteome</keyword>
<organism evidence="1 2">
    <name type="scientific">Ancylostoma caninum</name>
    <name type="common">Dog hookworm</name>
    <dbReference type="NCBI Taxonomy" id="29170"/>
    <lineage>
        <taxon>Eukaryota</taxon>
        <taxon>Metazoa</taxon>
        <taxon>Ecdysozoa</taxon>
        <taxon>Nematoda</taxon>
        <taxon>Chromadorea</taxon>
        <taxon>Rhabditida</taxon>
        <taxon>Rhabditina</taxon>
        <taxon>Rhabditomorpha</taxon>
        <taxon>Strongyloidea</taxon>
        <taxon>Ancylostomatidae</taxon>
        <taxon>Ancylostomatinae</taxon>
        <taxon>Ancylostoma</taxon>
    </lineage>
</organism>
<comment type="caution">
    <text evidence="1">The sequence shown here is derived from an EMBL/GenBank/DDBJ whole genome shotgun (WGS) entry which is preliminary data.</text>
</comment>
<dbReference type="AlphaFoldDB" id="A0A368F2R7"/>
<dbReference type="Proteomes" id="UP000252519">
    <property type="component" value="Unassembled WGS sequence"/>
</dbReference>